<dbReference type="Proteomes" id="UP001163046">
    <property type="component" value="Unassembled WGS sequence"/>
</dbReference>
<evidence type="ECO:0000313" key="1">
    <source>
        <dbReference type="EMBL" id="KAJ7392108.1"/>
    </source>
</evidence>
<dbReference type="AlphaFoldDB" id="A0A9X0A319"/>
<sequence length="398" mass="45105">MKLLGPGWKSEDCLKLPASIDDVKTRDAAISHRWLPKPLQRSHEIDLASFHGEKPSLKLMPKYEKFSTVCHLTSCKKAKRIIEDGGLAQEKRRFYSPLANKSCEVNGVDFVANTENNLEELKSTRDENEGLQVKWMIGLLGDSGIVNRKPSPRYRISDDDVNRWHHYILDITDYARTSVCRILVTPRVYHHLIPYDPTKLGGPWYWDLANDDHYCLQRVLGYDGEERALVTEFWRESDFVGLSAPGPDWSVIRDIEFIHPMTSRATNGDIDDTELLVLSWIHSQSEKFIKSLDGVNGLGKTRLQLALRDALKELPSIAKKFNQTSETNTIYIHNDAVASLAHSPPRDSLCNEVQASSSLVSVKACLGLLCQSQNLNDLREYLVGNPVSLQALFQWSMD</sequence>
<accession>A0A9X0A319</accession>
<dbReference type="OrthoDB" id="6361021at2759"/>
<comment type="caution">
    <text evidence="1">The sequence shown here is derived from an EMBL/GenBank/DDBJ whole genome shotgun (WGS) entry which is preliminary data.</text>
</comment>
<evidence type="ECO:0000313" key="2">
    <source>
        <dbReference type="Proteomes" id="UP001163046"/>
    </source>
</evidence>
<dbReference type="EMBL" id="MU825402">
    <property type="protein sequence ID" value="KAJ7392108.1"/>
    <property type="molecule type" value="Genomic_DNA"/>
</dbReference>
<organism evidence="1 2">
    <name type="scientific">Desmophyllum pertusum</name>
    <dbReference type="NCBI Taxonomy" id="174260"/>
    <lineage>
        <taxon>Eukaryota</taxon>
        <taxon>Metazoa</taxon>
        <taxon>Cnidaria</taxon>
        <taxon>Anthozoa</taxon>
        <taxon>Hexacorallia</taxon>
        <taxon>Scleractinia</taxon>
        <taxon>Caryophylliina</taxon>
        <taxon>Caryophylliidae</taxon>
        <taxon>Desmophyllum</taxon>
    </lineage>
</organism>
<name>A0A9X0A319_9CNID</name>
<protein>
    <submittedName>
        <fullName evidence="1">Uncharacterized protein</fullName>
    </submittedName>
</protein>
<reference evidence="1" key="1">
    <citation type="submission" date="2023-01" db="EMBL/GenBank/DDBJ databases">
        <title>Genome assembly of the deep-sea coral Lophelia pertusa.</title>
        <authorList>
            <person name="Herrera S."/>
            <person name="Cordes E."/>
        </authorList>
    </citation>
    <scope>NUCLEOTIDE SEQUENCE</scope>
    <source>
        <strain evidence="1">USNM1676648</strain>
        <tissue evidence="1">Polyp</tissue>
    </source>
</reference>
<keyword evidence="2" id="KW-1185">Reference proteome</keyword>
<proteinExistence type="predicted"/>
<gene>
    <name evidence="1" type="ORF">OS493_013475</name>
</gene>